<dbReference type="Pfam" id="PF01520">
    <property type="entry name" value="Amidase_3"/>
    <property type="match status" value="1"/>
</dbReference>
<organism evidence="5 6">
    <name type="scientific">Flagellimonas meridianipacifica</name>
    <dbReference type="NCBI Taxonomy" id="1080225"/>
    <lineage>
        <taxon>Bacteria</taxon>
        <taxon>Pseudomonadati</taxon>
        <taxon>Bacteroidota</taxon>
        <taxon>Flavobacteriia</taxon>
        <taxon>Flavobacteriales</taxon>
        <taxon>Flavobacteriaceae</taxon>
        <taxon>Flagellimonas</taxon>
    </lineage>
</organism>
<reference evidence="5 6" key="1">
    <citation type="submission" date="2018-03" db="EMBL/GenBank/DDBJ databases">
        <title>Genomic Encyclopedia of Archaeal and Bacterial Type Strains, Phase II (KMG-II): from individual species to whole genera.</title>
        <authorList>
            <person name="Goeker M."/>
        </authorList>
    </citation>
    <scope>NUCLEOTIDE SEQUENCE [LARGE SCALE GENOMIC DNA]</scope>
    <source>
        <strain evidence="5 6">DSM 25027</strain>
    </source>
</reference>
<keyword evidence="6" id="KW-1185">Reference proteome</keyword>
<dbReference type="GO" id="GO:0030288">
    <property type="term" value="C:outer membrane-bounded periplasmic space"/>
    <property type="evidence" value="ECO:0007669"/>
    <property type="project" value="TreeGrafter"/>
</dbReference>
<dbReference type="EC" id="3.5.1.28" evidence="2"/>
<dbReference type="InterPro" id="IPR002508">
    <property type="entry name" value="MurNAc-LAA_cat"/>
</dbReference>
<dbReference type="PANTHER" id="PTHR30404">
    <property type="entry name" value="N-ACETYLMURAMOYL-L-ALANINE AMIDASE"/>
    <property type="match status" value="1"/>
</dbReference>
<keyword evidence="3" id="KW-0378">Hydrolase</keyword>
<dbReference type="SMART" id="SM00646">
    <property type="entry name" value="Ami_3"/>
    <property type="match status" value="1"/>
</dbReference>
<evidence type="ECO:0000259" key="4">
    <source>
        <dbReference type="SMART" id="SM00646"/>
    </source>
</evidence>
<accession>A0A2T0M923</accession>
<evidence type="ECO:0000313" key="5">
    <source>
        <dbReference type="EMBL" id="PRX53973.1"/>
    </source>
</evidence>
<dbReference type="EMBL" id="PVYX01000002">
    <property type="protein sequence ID" value="PRX53973.1"/>
    <property type="molecule type" value="Genomic_DNA"/>
</dbReference>
<dbReference type="GO" id="GO:0009253">
    <property type="term" value="P:peptidoglycan catabolic process"/>
    <property type="evidence" value="ECO:0007669"/>
    <property type="project" value="InterPro"/>
</dbReference>
<dbReference type="CDD" id="cd02696">
    <property type="entry name" value="MurNAc-LAA"/>
    <property type="match status" value="1"/>
</dbReference>
<dbReference type="InterPro" id="IPR050695">
    <property type="entry name" value="N-acetylmuramoyl_amidase_3"/>
</dbReference>
<comment type="catalytic activity">
    <reaction evidence="1">
        <text>Hydrolyzes the link between N-acetylmuramoyl residues and L-amino acid residues in certain cell-wall glycopeptides.</text>
        <dbReference type="EC" id="3.5.1.28"/>
    </reaction>
</comment>
<dbReference type="PANTHER" id="PTHR30404:SF0">
    <property type="entry name" value="N-ACETYLMURAMOYL-L-ALANINE AMIDASE AMIC"/>
    <property type="match status" value="1"/>
</dbReference>
<dbReference type="AlphaFoldDB" id="A0A2T0M923"/>
<protein>
    <recommendedName>
        <fullName evidence="2">N-acetylmuramoyl-L-alanine amidase</fullName>
        <ecNumber evidence="2">3.5.1.28</ecNumber>
    </recommendedName>
</protein>
<evidence type="ECO:0000313" key="6">
    <source>
        <dbReference type="Proteomes" id="UP000237640"/>
    </source>
</evidence>
<dbReference type="Proteomes" id="UP000237640">
    <property type="component" value="Unassembled WGS sequence"/>
</dbReference>
<sequence length="210" mass="23489">MFLLLKTCLVFGWNLSAQNRVVIDPGHGGKDSGAIGQKNTIEKEIVLLVAEEIVKLNKAIFNDKLDIYLTRYADTLIGLGDRPKLAKAINADVFISLHCNHATNTNAKGIEVYVASGNYDFGNESIYLGYELQRRFKEKLGFRSRGVKFANFQVLRETANAMPAVLVELGFLSNADESNHYQKPESYQSVALVLLESLIKNLDRYERVGD</sequence>
<dbReference type="RefSeq" id="WP_245911995.1">
    <property type="nucleotide sequence ID" value="NZ_PVYX01000002.1"/>
</dbReference>
<feature type="domain" description="MurNAc-LAA" evidence="4">
    <location>
        <begin position="83"/>
        <end position="199"/>
    </location>
</feature>
<evidence type="ECO:0000256" key="2">
    <source>
        <dbReference type="ARBA" id="ARBA00011901"/>
    </source>
</evidence>
<dbReference type="Gene3D" id="3.40.630.40">
    <property type="entry name" value="Zn-dependent exopeptidases"/>
    <property type="match status" value="1"/>
</dbReference>
<comment type="caution">
    <text evidence="5">The sequence shown here is derived from an EMBL/GenBank/DDBJ whole genome shotgun (WGS) entry which is preliminary data.</text>
</comment>
<evidence type="ECO:0000256" key="3">
    <source>
        <dbReference type="ARBA" id="ARBA00022801"/>
    </source>
</evidence>
<proteinExistence type="predicted"/>
<evidence type="ECO:0000256" key="1">
    <source>
        <dbReference type="ARBA" id="ARBA00001561"/>
    </source>
</evidence>
<name>A0A2T0M923_9FLAO</name>
<dbReference type="SUPFAM" id="SSF53187">
    <property type="entry name" value="Zn-dependent exopeptidases"/>
    <property type="match status" value="1"/>
</dbReference>
<gene>
    <name evidence="5" type="ORF">CLV81_2366</name>
</gene>
<dbReference type="GO" id="GO:0008745">
    <property type="term" value="F:N-acetylmuramoyl-L-alanine amidase activity"/>
    <property type="evidence" value="ECO:0007669"/>
    <property type="project" value="UniProtKB-EC"/>
</dbReference>